<reference evidence="1 2" key="1">
    <citation type="journal article" date="2019" name="Commun. Biol.">
        <title>The bagworm genome reveals a unique fibroin gene that provides high tensile strength.</title>
        <authorList>
            <person name="Kono N."/>
            <person name="Nakamura H."/>
            <person name="Ohtoshi R."/>
            <person name="Tomita M."/>
            <person name="Numata K."/>
            <person name="Arakawa K."/>
        </authorList>
    </citation>
    <scope>NUCLEOTIDE SEQUENCE [LARGE SCALE GENOMIC DNA]</scope>
</reference>
<dbReference type="AlphaFoldDB" id="A0A4C1YBL4"/>
<keyword evidence="2" id="KW-1185">Reference proteome</keyword>
<proteinExistence type="predicted"/>
<accession>A0A4C1YBL4</accession>
<dbReference type="EMBL" id="BGZK01001174">
    <property type="protein sequence ID" value="GBP73476.1"/>
    <property type="molecule type" value="Genomic_DNA"/>
</dbReference>
<comment type="caution">
    <text evidence="1">The sequence shown here is derived from an EMBL/GenBank/DDBJ whole genome shotgun (WGS) entry which is preliminary data.</text>
</comment>
<sequence length="96" mass="10512">MISSPARWVNVELELLTTVIIKAMATSSLEKKLIMKEYEDKLVTMCSVLDRCKMNYMGNYGDATEVMAEGASGPKIGATSLPNSRVVLRNGDGPDR</sequence>
<name>A0A4C1YBL4_EUMVA</name>
<dbReference type="Proteomes" id="UP000299102">
    <property type="component" value="Unassembled WGS sequence"/>
</dbReference>
<evidence type="ECO:0000313" key="2">
    <source>
        <dbReference type="Proteomes" id="UP000299102"/>
    </source>
</evidence>
<organism evidence="1 2">
    <name type="scientific">Eumeta variegata</name>
    <name type="common">Bagworm moth</name>
    <name type="synonym">Eumeta japonica</name>
    <dbReference type="NCBI Taxonomy" id="151549"/>
    <lineage>
        <taxon>Eukaryota</taxon>
        <taxon>Metazoa</taxon>
        <taxon>Ecdysozoa</taxon>
        <taxon>Arthropoda</taxon>
        <taxon>Hexapoda</taxon>
        <taxon>Insecta</taxon>
        <taxon>Pterygota</taxon>
        <taxon>Neoptera</taxon>
        <taxon>Endopterygota</taxon>
        <taxon>Lepidoptera</taxon>
        <taxon>Glossata</taxon>
        <taxon>Ditrysia</taxon>
        <taxon>Tineoidea</taxon>
        <taxon>Psychidae</taxon>
        <taxon>Oiketicinae</taxon>
        <taxon>Eumeta</taxon>
    </lineage>
</organism>
<gene>
    <name evidence="1" type="ORF">EVAR_53905_1</name>
</gene>
<evidence type="ECO:0000313" key="1">
    <source>
        <dbReference type="EMBL" id="GBP73476.1"/>
    </source>
</evidence>
<protein>
    <submittedName>
        <fullName evidence="1">Uncharacterized protein</fullName>
    </submittedName>
</protein>